<reference evidence="2" key="1">
    <citation type="journal article" date="2018" name="BMC Genomics">
        <title>Genomic insights into host adaptation between the wheat stripe rust pathogen (Puccinia striiformis f. sp. tritici) and the barley stripe rust pathogen (Puccinia striiformis f. sp. hordei).</title>
        <authorList>
            <person name="Xia C."/>
            <person name="Wang M."/>
            <person name="Yin C."/>
            <person name="Cornejo O.E."/>
            <person name="Hulbert S.H."/>
            <person name="Chen X."/>
        </authorList>
    </citation>
    <scope>NUCLEOTIDE SEQUENCE [LARGE SCALE GENOMIC DNA]</scope>
    <source>
        <strain evidence="2">93-210</strain>
    </source>
</reference>
<comment type="caution">
    <text evidence="1">The sequence shown here is derived from an EMBL/GenBank/DDBJ whole genome shotgun (WGS) entry which is preliminary data.</text>
</comment>
<reference evidence="2" key="2">
    <citation type="journal article" date="2018" name="Mol. Plant Microbe Interact.">
        <title>Genome sequence resources for the wheat stripe rust pathogen (Puccinia striiformis f. sp. tritici) and the barley stripe rust pathogen (Puccinia striiformis f. sp. hordei).</title>
        <authorList>
            <person name="Xia C."/>
            <person name="Wang M."/>
            <person name="Yin C."/>
            <person name="Cornejo O.E."/>
            <person name="Hulbert S.H."/>
            <person name="Chen X."/>
        </authorList>
    </citation>
    <scope>NUCLEOTIDE SEQUENCE [LARGE SCALE GENOMIC DNA]</scope>
    <source>
        <strain evidence="2">93-210</strain>
    </source>
</reference>
<keyword evidence="2" id="KW-1185">Reference proteome</keyword>
<proteinExistence type="predicted"/>
<evidence type="ECO:0000313" key="1">
    <source>
        <dbReference type="EMBL" id="KAI7942035.1"/>
    </source>
</evidence>
<organism evidence="1 2">
    <name type="scientific">Puccinia striiformis f. sp. tritici</name>
    <dbReference type="NCBI Taxonomy" id="168172"/>
    <lineage>
        <taxon>Eukaryota</taxon>
        <taxon>Fungi</taxon>
        <taxon>Dikarya</taxon>
        <taxon>Basidiomycota</taxon>
        <taxon>Pucciniomycotina</taxon>
        <taxon>Pucciniomycetes</taxon>
        <taxon>Pucciniales</taxon>
        <taxon>Pucciniaceae</taxon>
        <taxon>Puccinia</taxon>
    </lineage>
</organism>
<protein>
    <submittedName>
        <fullName evidence="1">Uncharacterized protein</fullName>
    </submittedName>
</protein>
<gene>
    <name evidence="1" type="ORF">MJO28_012062</name>
</gene>
<sequence>MDRSCLSLSLEKLERVREIDHLLTQERLFLAQAASRAYHGTPLATDPVNILHPNNTFFDVLSVSSTFGVLLSMAPTFANSTNRMLAGALY</sequence>
<dbReference type="EMBL" id="CM045876">
    <property type="protein sequence ID" value="KAI7942035.1"/>
    <property type="molecule type" value="Genomic_DNA"/>
</dbReference>
<reference evidence="1 2" key="3">
    <citation type="journal article" date="2022" name="Microbiol. Spectr.">
        <title>Folding features and dynamics of 3D genome architecture in plant fungal pathogens.</title>
        <authorList>
            <person name="Xia C."/>
        </authorList>
    </citation>
    <scope>NUCLEOTIDE SEQUENCE [LARGE SCALE GENOMIC DNA]</scope>
    <source>
        <strain evidence="1 2">93-210</strain>
    </source>
</reference>
<evidence type="ECO:0000313" key="2">
    <source>
        <dbReference type="Proteomes" id="UP001060170"/>
    </source>
</evidence>
<accession>A0ACC0E0Z2</accession>
<name>A0ACC0E0Z2_9BASI</name>
<dbReference type="Proteomes" id="UP001060170">
    <property type="component" value="Chromosome 12"/>
</dbReference>